<keyword evidence="12 20" id="KW-0239">DNA-directed DNA polymerase</keyword>
<keyword evidence="8 19" id="KW-0479">Metal-binding</keyword>
<evidence type="ECO:0000313" key="23">
    <source>
        <dbReference type="Proteomes" id="UP000248134"/>
    </source>
</evidence>
<keyword evidence="6 20" id="KW-0235">DNA replication</keyword>
<evidence type="ECO:0000256" key="1">
    <source>
        <dbReference type="ARBA" id="ARBA00001936"/>
    </source>
</evidence>
<evidence type="ECO:0000256" key="16">
    <source>
        <dbReference type="ARBA" id="ARBA00049244"/>
    </source>
</evidence>
<dbReference type="PANTHER" id="PTHR30231">
    <property type="entry name" value="DNA POLYMERASE III SUBUNIT EPSILON"/>
    <property type="match status" value="1"/>
</dbReference>
<dbReference type="InterPro" id="IPR006309">
    <property type="entry name" value="DnaQ_proteo"/>
</dbReference>
<evidence type="ECO:0000256" key="7">
    <source>
        <dbReference type="ARBA" id="ARBA00022722"/>
    </source>
</evidence>
<dbReference type="NCBIfam" id="TIGR00573">
    <property type="entry name" value="dnaq"/>
    <property type="match status" value="1"/>
</dbReference>
<dbReference type="SMART" id="SM00479">
    <property type="entry name" value="EXOIII"/>
    <property type="match status" value="1"/>
</dbReference>
<dbReference type="GO" id="GO:0008408">
    <property type="term" value="F:3'-5' exonuclease activity"/>
    <property type="evidence" value="ECO:0007669"/>
    <property type="project" value="TreeGrafter"/>
</dbReference>
<proteinExistence type="predicted"/>
<evidence type="ECO:0000256" key="2">
    <source>
        <dbReference type="ARBA" id="ARBA00012417"/>
    </source>
</evidence>
<feature type="binding site" evidence="19">
    <location>
        <position position="155"/>
    </location>
    <ligand>
        <name>a divalent metal cation</name>
        <dbReference type="ChEBI" id="CHEBI:60240"/>
        <label>1</label>
        <note>catalytic</note>
    </ligand>
</feature>
<comment type="function">
    <text evidence="14 20">DNA polymerase III is a complex, multichain enzyme responsible for most of the replicative synthesis in bacteria. The epsilon subunit contain the editing function and is a proofreading 3'-5' exonuclease.</text>
</comment>
<comment type="cofactor">
    <cofactor evidence="19">
        <name>Mg(2+)</name>
        <dbReference type="ChEBI" id="CHEBI:18420"/>
    </cofactor>
    <cofactor evidence="19">
        <name>Mn(2+)</name>
        <dbReference type="ChEBI" id="CHEBI:29035"/>
    </cofactor>
    <text evidence="19">Binds 2 divalent metal cations. Magnesium or manganese.</text>
</comment>
<dbReference type="InterPro" id="IPR006054">
    <property type="entry name" value="DnaQ"/>
</dbReference>
<gene>
    <name evidence="20" type="primary">dnaQ</name>
    <name evidence="22" type="ORF">DNX69_16445</name>
</gene>
<accession>A0A323UFC7</accession>
<keyword evidence="4 20" id="KW-0808">Transferase</keyword>
<evidence type="ECO:0000256" key="19">
    <source>
        <dbReference type="PIRSR" id="PIRSR606309-3"/>
    </source>
</evidence>
<organism evidence="22 23">
    <name type="scientific">Rhodopseudomonas palustris</name>
    <dbReference type="NCBI Taxonomy" id="1076"/>
    <lineage>
        <taxon>Bacteria</taxon>
        <taxon>Pseudomonadati</taxon>
        <taxon>Pseudomonadota</taxon>
        <taxon>Alphaproteobacteria</taxon>
        <taxon>Hyphomicrobiales</taxon>
        <taxon>Nitrobacteraceae</taxon>
        <taxon>Rhodopseudomonas</taxon>
    </lineage>
</organism>
<evidence type="ECO:0000256" key="20">
    <source>
        <dbReference type="RuleBase" id="RU364087"/>
    </source>
</evidence>
<keyword evidence="5 20" id="KW-0548">Nucleotidyltransferase</keyword>
<dbReference type="CDD" id="cd06131">
    <property type="entry name" value="DNA_pol_III_epsilon_Ecoli_like"/>
    <property type="match status" value="1"/>
</dbReference>
<dbReference type="GO" id="GO:0003887">
    <property type="term" value="F:DNA-directed DNA polymerase activity"/>
    <property type="evidence" value="ECO:0007669"/>
    <property type="project" value="UniProtKB-KW"/>
</dbReference>
<evidence type="ECO:0000256" key="13">
    <source>
        <dbReference type="ARBA" id="ARBA00023211"/>
    </source>
</evidence>
<keyword evidence="9 20" id="KW-0378">Hydrolase</keyword>
<evidence type="ECO:0000256" key="12">
    <source>
        <dbReference type="ARBA" id="ARBA00022932"/>
    </source>
</evidence>
<feature type="binding site" evidence="18">
    <location>
        <position position="155"/>
    </location>
    <ligand>
        <name>substrate</name>
    </ligand>
</feature>
<comment type="subunit">
    <text evidence="15 20">DNA polymerase III contains a core (composed of alpha, epsilon and theta chains) that associates with a tau subunit. This core dimerizes to form the POLIII' complex. PolIII' associates with the gamma complex (composed of gamma, delta, delta', psi and chi chains) and with the beta chain to form the complete DNA polymerase III complex.</text>
</comment>
<evidence type="ECO:0000313" key="22">
    <source>
        <dbReference type="EMBL" id="PZA10927.1"/>
    </source>
</evidence>
<evidence type="ECO:0000256" key="3">
    <source>
        <dbReference type="ARBA" id="ARBA00020352"/>
    </source>
</evidence>
<evidence type="ECO:0000256" key="14">
    <source>
        <dbReference type="ARBA" id="ARBA00025483"/>
    </source>
</evidence>
<evidence type="ECO:0000259" key="21">
    <source>
        <dbReference type="SMART" id="SM00479"/>
    </source>
</evidence>
<dbReference type="InterPro" id="IPR036397">
    <property type="entry name" value="RNaseH_sf"/>
</dbReference>
<evidence type="ECO:0000256" key="18">
    <source>
        <dbReference type="PIRSR" id="PIRSR606309-2"/>
    </source>
</evidence>
<sequence length="248" mass="27599">MREIVLDTETTGLDPLRGDRLVEIGCVEIFNRMPTGRTYHRYLNPERDMPAEAFAVHGLSSEFLADKPLFAEVADEFLEFIGDDPLVIHNASFDIGFINAELSRLSRAPVPRERLVDTLLLARRKHPGVSNRLDDLCSRYAIDNSRRTKHGALLDAELLAEVYIDLIGARQSQLILADVPVEVIGVASESHRRQRPSPLPSRLSDTDLEEHRAFIAKMGDKAIWAEYLPPVPDSSAPETTMPGVAAGH</sequence>
<dbReference type="Proteomes" id="UP000248134">
    <property type="component" value="Unassembled WGS sequence"/>
</dbReference>
<dbReference type="RefSeq" id="WP_110787019.1">
    <property type="nucleotide sequence ID" value="NZ_QKQS01000023.1"/>
</dbReference>
<comment type="catalytic activity">
    <reaction evidence="16 20">
        <text>DNA(n) + a 2'-deoxyribonucleoside 5'-triphosphate = DNA(n+1) + diphosphate</text>
        <dbReference type="Rhea" id="RHEA:22508"/>
        <dbReference type="Rhea" id="RHEA-COMP:17339"/>
        <dbReference type="Rhea" id="RHEA-COMP:17340"/>
        <dbReference type="ChEBI" id="CHEBI:33019"/>
        <dbReference type="ChEBI" id="CHEBI:61560"/>
        <dbReference type="ChEBI" id="CHEBI:173112"/>
        <dbReference type="EC" id="2.7.7.7"/>
    </reaction>
</comment>
<keyword evidence="11 19" id="KW-0460">Magnesium</keyword>
<dbReference type="SUPFAM" id="SSF53098">
    <property type="entry name" value="Ribonuclease H-like"/>
    <property type="match status" value="1"/>
</dbReference>
<comment type="cofactor">
    <cofactor evidence="1 20">
        <name>Mn(2+)</name>
        <dbReference type="ChEBI" id="CHEBI:29035"/>
    </cofactor>
</comment>
<dbReference type="Gene3D" id="3.30.420.10">
    <property type="entry name" value="Ribonuclease H-like superfamily/Ribonuclease H"/>
    <property type="match status" value="1"/>
</dbReference>
<feature type="domain" description="Exonuclease" evidence="21">
    <location>
        <begin position="2"/>
        <end position="172"/>
    </location>
</feature>
<dbReference type="AlphaFoldDB" id="A0A323UFC7"/>
<keyword evidence="13 19" id="KW-0464">Manganese</keyword>
<dbReference type="OrthoDB" id="9804290at2"/>
<evidence type="ECO:0000256" key="15">
    <source>
        <dbReference type="ARBA" id="ARBA00026073"/>
    </source>
</evidence>
<dbReference type="NCBIfam" id="TIGR01406">
    <property type="entry name" value="dnaQ_proteo"/>
    <property type="match status" value="1"/>
</dbReference>
<feature type="binding site" evidence="18">
    <location>
        <position position="7"/>
    </location>
    <ligand>
        <name>substrate</name>
    </ligand>
</feature>
<evidence type="ECO:0000256" key="8">
    <source>
        <dbReference type="ARBA" id="ARBA00022723"/>
    </source>
</evidence>
<evidence type="ECO:0000256" key="9">
    <source>
        <dbReference type="ARBA" id="ARBA00022801"/>
    </source>
</evidence>
<dbReference type="GO" id="GO:0005829">
    <property type="term" value="C:cytosol"/>
    <property type="evidence" value="ECO:0007669"/>
    <property type="project" value="TreeGrafter"/>
</dbReference>
<comment type="caution">
    <text evidence="22">The sequence shown here is derived from an EMBL/GenBank/DDBJ whole genome shotgun (WGS) entry which is preliminary data.</text>
</comment>
<dbReference type="InterPro" id="IPR013520">
    <property type="entry name" value="Ribonucl_H"/>
</dbReference>
<dbReference type="NCBIfam" id="NF004316">
    <property type="entry name" value="PRK05711.1"/>
    <property type="match status" value="1"/>
</dbReference>
<dbReference type="FunFam" id="3.30.420.10:FF:000012">
    <property type="entry name" value="DNA polymerase III subunit epsilon"/>
    <property type="match status" value="1"/>
</dbReference>
<dbReference type="InterPro" id="IPR012337">
    <property type="entry name" value="RNaseH-like_sf"/>
</dbReference>
<evidence type="ECO:0000256" key="6">
    <source>
        <dbReference type="ARBA" id="ARBA00022705"/>
    </source>
</evidence>
<keyword evidence="7 20" id="KW-0540">Nuclease</keyword>
<dbReference type="EC" id="2.7.7.7" evidence="2 20"/>
<evidence type="ECO:0000256" key="5">
    <source>
        <dbReference type="ARBA" id="ARBA00022695"/>
    </source>
</evidence>
<dbReference type="EMBL" id="QKQS01000023">
    <property type="protein sequence ID" value="PZA10927.1"/>
    <property type="molecule type" value="Genomic_DNA"/>
</dbReference>
<protein>
    <recommendedName>
        <fullName evidence="3 20">DNA polymerase III subunit epsilon</fullName>
        <ecNumber evidence="2 20">2.7.7.7</ecNumber>
    </recommendedName>
</protein>
<dbReference type="GO" id="GO:0046872">
    <property type="term" value="F:metal ion binding"/>
    <property type="evidence" value="ECO:0007669"/>
    <property type="project" value="UniProtKB-KW"/>
</dbReference>
<evidence type="ECO:0000256" key="11">
    <source>
        <dbReference type="ARBA" id="ARBA00022842"/>
    </source>
</evidence>
<dbReference type="Pfam" id="PF00929">
    <property type="entry name" value="RNase_T"/>
    <property type="match status" value="1"/>
</dbReference>
<reference evidence="22 23" key="1">
    <citation type="submission" date="2018-06" db="EMBL/GenBank/DDBJ databases">
        <title>Draft Whole-Genome Sequence of the purple photosynthetic bacterium Rhodospeudomonas palustris XCP.</title>
        <authorList>
            <person name="Rayyan A."/>
            <person name="Meyer T.E."/>
            <person name="Kyndt J.A."/>
        </authorList>
    </citation>
    <scope>NUCLEOTIDE SEQUENCE [LARGE SCALE GENOMIC DNA]</scope>
    <source>
        <strain evidence="22 23">XCP</strain>
    </source>
</reference>
<feature type="binding site" evidence="18">
    <location>
        <position position="57"/>
    </location>
    <ligand>
        <name>substrate</name>
    </ligand>
</feature>
<feature type="binding site" evidence="19">
    <location>
        <position position="7"/>
    </location>
    <ligand>
        <name>a divalent metal cation</name>
        <dbReference type="ChEBI" id="CHEBI:60240"/>
        <label>1</label>
        <note>catalytic</note>
    </ligand>
</feature>
<evidence type="ECO:0000256" key="10">
    <source>
        <dbReference type="ARBA" id="ARBA00022839"/>
    </source>
</evidence>
<keyword evidence="10 20" id="KW-0269">Exonuclease</keyword>
<feature type="active site" description="Proton acceptor" evidence="17">
    <location>
        <position position="150"/>
    </location>
</feature>
<feature type="binding site" evidence="18">
    <location>
        <position position="9"/>
    </location>
    <ligand>
        <name>substrate</name>
    </ligand>
</feature>
<evidence type="ECO:0000256" key="4">
    <source>
        <dbReference type="ARBA" id="ARBA00022679"/>
    </source>
</evidence>
<dbReference type="GO" id="GO:0045004">
    <property type="term" value="P:DNA replication proofreading"/>
    <property type="evidence" value="ECO:0007669"/>
    <property type="project" value="TreeGrafter"/>
</dbReference>
<feature type="binding site" evidence="18">
    <location>
        <position position="52"/>
    </location>
    <ligand>
        <name>substrate</name>
    </ligand>
</feature>
<name>A0A323UFC7_RHOPL</name>
<dbReference type="GO" id="GO:0003677">
    <property type="term" value="F:DNA binding"/>
    <property type="evidence" value="ECO:0007669"/>
    <property type="project" value="InterPro"/>
</dbReference>
<evidence type="ECO:0000256" key="17">
    <source>
        <dbReference type="PIRSR" id="PIRSR606309-1"/>
    </source>
</evidence>
<dbReference type="PANTHER" id="PTHR30231:SF41">
    <property type="entry name" value="DNA POLYMERASE III SUBUNIT EPSILON"/>
    <property type="match status" value="1"/>
</dbReference>
<feature type="binding site" evidence="19">
    <location>
        <position position="9"/>
    </location>
    <ligand>
        <name>a divalent metal cation</name>
        <dbReference type="ChEBI" id="CHEBI:60240"/>
        <label>1</label>
        <note>catalytic</note>
    </ligand>
</feature>